<dbReference type="Gene3D" id="3.30.450.90">
    <property type="match status" value="1"/>
</dbReference>
<dbReference type="PANTHER" id="PTHR30258">
    <property type="entry name" value="TYPE II SECRETION SYSTEM PROTEIN GSPE-RELATED"/>
    <property type="match status" value="1"/>
</dbReference>
<dbReference type="InterPro" id="IPR001482">
    <property type="entry name" value="T2SS/T4SS_dom"/>
</dbReference>
<keyword evidence="2" id="KW-0547">Nucleotide-binding</keyword>
<dbReference type="SUPFAM" id="SSF52540">
    <property type="entry name" value="P-loop containing nucleoside triphosphate hydrolases"/>
    <property type="match status" value="1"/>
</dbReference>
<dbReference type="GO" id="GO:0005524">
    <property type="term" value="F:ATP binding"/>
    <property type="evidence" value="ECO:0007669"/>
    <property type="project" value="UniProtKB-KW"/>
</dbReference>
<feature type="domain" description="Bacterial type II secretion system protein E" evidence="4">
    <location>
        <begin position="574"/>
        <end position="588"/>
    </location>
</feature>
<dbReference type="Pfam" id="PF01590">
    <property type="entry name" value="GAF"/>
    <property type="match status" value="1"/>
</dbReference>
<evidence type="ECO:0000313" key="5">
    <source>
        <dbReference type="EMBL" id="THF61675.1"/>
    </source>
</evidence>
<dbReference type="AlphaFoldDB" id="A0A4S4APQ0"/>
<dbReference type="SMART" id="SM00382">
    <property type="entry name" value="AAA"/>
    <property type="match status" value="1"/>
</dbReference>
<accession>A0A4S4APQ0</accession>
<evidence type="ECO:0000256" key="2">
    <source>
        <dbReference type="ARBA" id="ARBA00022741"/>
    </source>
</evidence>
<gene>
    <name evidence="5" type="ORF">E6O51_09510</name>
</gene>
<dbReference type="RefSeq" id="WP_136384749.1">
    <property type="nucleotide sequence ID" value="NZ_SSOD01000006.1"/>
</dbReference>
<dbReference type="OrthoDB" id="9176794at2"/>
<evidence type="ECO:0000256" key="1">
    <source>
        <dbReference type="ARBA" id="ARBA00006611"/>
    </source>
</evidence>
<dbReference type="Proteomes" id="UP000307956">
    <property type="component" value="Unassembled WGS sequence"/>
</dbReference>
<reference evidence="5 6" key="1">
    <citation type="submission" date="2019-04" db="EMBL/GenBank/DDBJ databases">
        <title>Azoarcus rhizosphaerae sp. nov. isolated from rhizosphere of Ficus religiosa.</title>
        <authorList>
            <person name="Lin S.-Y."/>
            <person name="Hameed A."/>
            <person name="Hsu Y.-H."/>
            <person name="Young C.-C."/>
        </authorList>
    </citation>
    <scope>NUCLEOTIDE SEQUENCE [LARGE SCALE GENOMIC DNA]</scope>
    <source>
        <strain evidence="5 6">CC-YHH848</strain>
    </source>
</reference>
<evidence type="ECO:0000313" key="6">
    <source>
        <dbReference type="Proteomes" id="UP000307956"/>
    </source>
</evidence>
<evidence type="ECO:0000256" key="3">
    <source>
        <dbReference type="ARBA" id="ARBA00022840"/>
    </source>
</evidence>
<dbReference type="Gene3D" id="3.40.50.300">
    <property type="entry name" value="P-loop containing nucleotide triphosphate hydrolases"/>
    <property type="match status" value="1"/>
</dbReference>
<dbReference type="SUPFAM" id="SSF160246">
    <property type="entry name" value="EspE N-terminal domain-like"/>
    <property type="match status" value="1"/>
</dbReference>
<dbReference type="CDD" id="cd01129">
    <property type="entry name" value="PulE-GspE-like"/>
    <property type="match status" value="1"/>
</dbReference>
<dbReference type="PANTHER" id="PTHR30258:SF2">
    <property type="entry name" value="COMG OPERON PROTEIN 1"/>
    <property type="match status" value="1"/>
</dbReference>
<dbReference type="InterPro" id="IPR003593">
    <property type="entry name" value="AAA+_ATPase"/>
</dbReference>
<dbReference type="InterPro" id="IPR029016">
    <property type="entry name" value="GAF-like_dom_sf"/>
</dbReference>
<keyword evidence="6" id="KW-1185">Reference proteome</keyword>
<dbReference type="GO" id="GO:0005886">
    <property type="term" value="C:plasma membrane"/>
    <property type="evidence" value="ECO:0007669"/>
    <property type="project" value="TreeGrafter"/>
</dbReference>
<dbReference type="Pfam" id="PF05157">
    <property type="entry name" value="MshEN"/>
    <property type="match status" value="1"/>
</dbReference>
<dbReference type="Pfam" id="PF00437">
    <property type="entry name" value="T2SSE"/>
    <property type="match status" value="1"/>
</dbReference>
<dbReference type="InterPro" id="IPR027417">
    <property type="entry name" value="P-loop_NTPase"/>
</dbReference>
<dbReference type="SMART" id="SM00065">
    <property type="entry name" value="GAF"/>
    <property type="match status" value="1"/>
</dbReference>
<comment type="similarity">
    <text evidence="1">Belongs to the GSP E family.</text>
</comment>
<comment type="caution">
    <text evidence="5">The sequence shown here is derived from an EMBL/GenBank/DDBJ whole genome shotgun (WGS) entry which is preliminary data.</text>
</comment>
<evidence type="ECO:0000259" key="4">
    <source>
        <dbReference type="PROSITE" id="PS00662"/>
    </source>
</evidence>
<dbReference type="EMBL" id="SSOD01000006">
    <property type="protein sequence ID" value="THF61675.1"/>
    <property type="molecule type" value="Genomic_DNA"/>
</dbReference>
<dbReference type="Gene3D" id="3.30.450.40">
    <property type="match status" value="1"/>
</dbReference>
<dbReference type="InterPro" id="IPR037257">
    <property type="entry name" value="T2SS_E_N_sf"/>
</dbReference>
<protein>
    <submittedName>
        <fullName evidence="5">GspE/PulE family protein</fullName>
    </submittedName>
</protein>
<organism evidence="5 6">
    <name type="scientific">Pseudothauera rhizosphaerae</name>
    <dbReference type="NCBI Taxonomy" id="2565932"/>
    <lineage>
        <taxon>Bacteria</taxon>
        <taxon>Pseudomonadati</taxon>
        <taxon>Pseudomonadota</taxon>
        <taxon>Betaproteobacteria</taxon>
        <taxon>Rhodocyclales</taxon>
        <taxon>Zoogloeaceae</taxon>
        <taxon>Pseudothauera</taxon>
    </lineage>
</organism>
<name>A0A4S4APQ0_9RHOO</name>
<dbReference type="InterPro" id="IPR003018">
    <property type="entry name" value="GAF"/>
</dbReference>
<dbReference type="InterPro" id="IPR007831">
    <property type="entry name" value="T2SS_GspE_N"/>
</dbReference>
<dbReference type="SUPFAM" id="SSF55781">
    <property type="entry name" value="GAF domain-like"/>
    <property type="match status" value="1"/>
</dbReference>
<sequence length="785" mass="87789">MNASHTRTAAGGDVSRRLAFFKGLQAITNRIHSALDIDQIVFELASDICALFDAERLSIYTLDDGGDAIVTKVKIGLRAVRNIRLPIDEQSIAGYVACRRTLVNIADVYDEDELHALSPALHFRKDVDERSGFHTQAMLAAPIVEPESGQLEGVIQFMNAKDGGRFSTVAEEGLLGLVQALGVAFAKHRTAPAALRSRFDGLVADGRVTVDELGEATRLAREQGMSTERMLIDDYGLSHGELGEAAARFYGVPYEPYRADRIKPMDLLRHIKREYVQQTHWLPLEEAREGLVIMAVDPEQIRTSRIANNVFPRARLAFRVTTRDEFERTVNQFFESSLDAASVDDLLSDLAEEEHEASISDDVNAAVDNELVKLVNKIIIDAHRQGASDIHIEPRPGKDKTLIRFRRDGALVPYIEVPASYRNPLVTRIKIMCDLDISERRRPQDGKIRFRKYAPLDIELRVATLPTAGGTEDVVMRILASNEPIPLDRLGLSSANHARLREVISQPYGIFFVCGPTGSGKTTTLHSILGFLNTPEAKIWTAEDPVEITQKGLRQVQVNRKAGLDFAVLMRAFLRADPDIIMVGEMRDQETMSIGIEASLTGHLVLTTLHTNSAPESIVRLLDMGMDPFNFSDALLGVLAQRLARRLCTQCREAYHPDEAEIGHLLDEYCADMHLTPEFQEDPHVARVRVLSEWRANWADEQGRFTLYRPVGCQECNKGYRGRVGLHELMIGTDAIRQLVQERAHVRELFARALEQGMRTLRQDGIEKVLAGITDLAQVRKVCMR</sequence>
<dbReference type="PROSITE" id="PS00662">
    <property type="entry name" value="T2SP_E"/>
    <property type="match status" value="1"/>
</dbReference>
<dbReference type="GO" id="GO:0016887">
    <property type="term" value="F:ATP hydrolysis activity"/>
    <property type="evidence" value="ECO:0007669"/>
    <property type="project" value="TreeGrafter"/>
</dbReference>
<proteinExistence type="inferred from homology"/>
<keyword evidence="3" id="KW-0067">ATP-binding</keyword>